<reference evidence="2" key="1">
    <citation type="submission" date="2022-11" db="UniProtKB">
        <authorList>
            <consortium name="WormBaseParasite"/>
        </authorList>
    </citation>
    <scope>IDENTIFICATION</scope>
</reference>
<organism evidence="1 2">
    <name type="scientific">Romanomermis culicivorax</name>
    <name type="common">Nematode worm</name>
    <dbReference type="NCBI Taxonomy" id="13658"/>
    <lineage>
        <taxon>Eukaryota</taxon>
        <taxon>Metazoa</taxon>
        <taxon>Ecdysozoa</taxon>
        <taxon>Nematoda</taxon>
        <taxon>Enoplea</taxon>
        <taxon>Dorylaimia</taxon>
        <taxon>Mermithida</taxon>
        <taxon>Mermithoidea</taxon>
        <taxon>Mermithidae</taxon>
        <taxon>Romanomermis</taxon>
    </lineage>
</organism>
<accession>A0A915HLR7</accession>
<dbReference type="Gene3D" id="3.40.50.1480">
    <property type="entry name" value="Adenosylhomocysteinase-like"/>
    <property type="match status" value="1"/>
</dbReference>
<dbReference type="Proteomes" id="UP000887565">
    <property type="component" value="Unplaced"/>
</dbReference>
<keyword evidence="1" id="KW-1185">Reference proteome</keyword>
<evidence type="ECO:0000313" key="1">
    <source>
        <dbReference type="Proteomes" id="UP000887565"/>
    </source>
</evidence>
<dbReference type="InterPro" id="IPR042172">
    <property type="entry name" value="Adenosylhomocyst_ase-like_sf"/>
</dbReference>
<evidence type="ECO:0000313" key="2">
    <source>
        <dbReference type="WBParaSite" id="nRc.2.0.1.t02619-RA"/>
    </source>
</evidence>
<dbReference type="WBParaSite" id="nRc.2.0.1.t02619-RA">
    <property type="protein sequence ID" value="nRc.2.0.1.t02619-RA"/>
    <property type="gene ID" value="nRc.2.0.1.g02619"/>
</dbReference>
<sequence>MSTFTLTNSTPVMHRMRKAAHWAIFTQRLKKVVRSNNKNSVAVKAIDYSESSSPNLHKFGDELSYCSSYTGSSESEEDPCSPKEKIQKNSKGFVDFCVKNIKYAELGRREIDMAEHGQQTLIFHFE</sequence>
<name>A0A915HLR7_ROMCU</name>
<protein>
    <submittedName>
        <fullName evidence="2">Uncharacterized protein</fullName>
    </submittedName>
</protein>
<dbReference type="AlphaFoldDB" id="A0A915HLR7"/>
<proteinExistence type="predicted"/>